<keyword evidence="1" id="KW-0175">Coiled coil</keyword>
<protein>
    <submittedName>
        <fullName evidence="3">Uncharacterized protein</fullName>
    </submittedName>
</protein>
<evidence type="ECO:0000256" key="2">
    <source>
        <dbReference type="SAM" id="MobiDB-lite"/>
    </source>
</evidence>
<sequence length="315" mass="34757">MAAVTPHESSPRLRRTSHVQFSQRSSNASLYARSSDGLPGPHDDLSEDDDHPSLIHTADPNRSVAPHTVPLPAVTPEPRLQPSCETLSVIAPALPASEAGERSPPGSPNLHVADATTAAPPVLSFRPDPLAERAATAAEKCYDTASSMFQRLTPCEPLLPVAESAESCYRLMGILPPISASLRLPPPEVQHDCAPLGLCPHEGWHRKHAEKMRDLTRILDQFLAEFDSNHARPHATAELTAKLVLYIDRLQRFPARIQRSWIRLQVDINEAKMQNCVRAARAAERDLAVYRRNCNELRRQHDALVERFNASAGHP</sequence>
<dbReference type="EMBL" id="JACAZI010000004">
    <property type="protein sequence ID" value="KAF7362481.1"/>
    <property type="molecule type" value="Genomic_DNA"/>
</dbReference>
<evidence type="ECO:0000313" key="4">
    <source>
        <dbReference type="Proteomes" id="UP000620124"/>
    </source>
</evidence>
<dbReference type="AlphaFoldDB" id="A0A8H6YQG5"/>
<gene>
    <name evidence="3" type="ORF">MVEN_00595800</name>
</gene>
<dbReference type="OrthoDB" id="3054311at2759"/>
<organism evidence="3 4">
    <name type="scientific">Mycena venus</name>
    <dbReference type="NCBI Taxonomy" id="2733690"/>
    <lineage>
        <taxon>Eukaryota</taxon>
        <taxon>Fungi</taxon>
        <taxon>Dikarya</taxon>
        <taxon>Basidiomycota</taxon>
        <taxon>Agaricomycotina</taxon>
        <taxon>Agaricomycetes</taxon>
        <taxon>Agaricomycetidae</taxon>
        <taxon>Agaricales</taxon>
        <taxon>Marasmiineae</taxon>
        <taxon>Mycenaceae</taxon>
        <taxon>Mycena</taxon>
    </lineage>
</organism>
<evidence type="ECO:0000256" key="1">
    <source>
        <dbReference type="SAM" id="Coils"/>
    </source>
</evidence>
<reference evidence="3" key="1">
    <citation type="submission" date="2020-05" db="EMBL/GenBank/DDBJ databases">
        <title>Mycena genomes resolve the evolution of fungal bioluminescence.</title>
        <authorList>
            <person name="Tsai I.J."/>
        </authorList>
    </citation>
    <scope>NUCLEOTIDE SEQUENCE</scope>
    <source>
        <strain evidence="3">CCC161011</strain>
    </source>
</reference>
<feature type="compositionally biased region" description="Polar residues" evidence="2">
    <location>
        <begin position="18"/>
        <end position="29"/>
    </location>
</feature>
<keyword evidence="4" id="KW-1185">Reference proteome</keyword>
<feature type="region of interest" description="Disordered" evidence="2">
    <location>
        <begin position="1"/>
        <end position="80"/>
    </location>
</feature>
<proteinExistence type="predicted"/>
<accession>A0A8H6YQG5</accession>
<dbReference type="Proteomes" id="UP000620124">
    <property type="component" value="Unassembled WGS sequence"/>
</dbReference>
<evidence type="ECO:0000313" key="3">
    <source>
        <dbReference type="EMBL" id="KAF7362481.1"/>
    </source>
</evidence>
<name>A0A8H6YQG5_9AGAR</name>
<feature type="coiled-coil region" evidence="1">
    <location>
        <begin position="280"/>
        <end position="307"/>
    </location>
</feature>
<comment type="caution">
    <text evidence="3">The sequence shown here is derived from an EMBL/GenBank/DDBJ whole genome shotgun (WGS) entry which is preliminary data.</text>
</comment>